<dbReference type="InterPro" id="IPR029016">
    <property type="entry name" value="GAF-like_dom_sf"/>
</dbReference>
<dbReference type="RefSeq" id="WP_377057936.1">
    <property type="nucleotide sequence ID" value="NZ_JBHLUU010000027.1"/>
</dbReference>
<name>A0ABV6KQ60_9BACI</name>
<dbReference type="Pfam" id="PF00158">
    <property type="entry name" value="Sigma54_activat"/>
    <property type="match status" value="1"/>
</dbReference>
<dbReference type="InterPro" id="IPR002197">
    <property type="entry name" value="HTH_Fis"/>
</dbReference>
<keyword evidence="2" id="KW-0067">ATP-binding</keyword>
<sequence>MVTEVLFDKYNLISQSWKRCHDFGLSPTDPFEDSILTGKALSDLIKENEQLINHASSAINTLFPNYYSGLVIIIVDRNGTIIHRVGQLDGTSSVDVLSIGSNWSEENKGTNAMGLAIYTKEPIITHADHHFYVKNHFLTCAASPIYSPTGELIGAVNISARKEMYHPFIFSLTNIMATFIQNGLLLDIAKNEKVLTMKELEATANLANVPLLSLDDDNRIIRANQSARKLLGDDCYGKEFHNTKGYPTKVVSDPTRKQYRSILALNQTTNKKLTPQSLYTIKDIVGSCPKMNEIRRIVKKAALTDFPIIVYGESGTGKELVAQSLHTSGPRGDQPFIAVNCSAIPENLIESELFGYEKGAFTGANRDGGIGKFEAANGGTLFLDEIGDMSLKAQAVLLRVLQEKSVTRVGGTKPIPINTRVIAATHKNLRREIEAGRFREDLYYRLKGVVLTLPPLRERSDLIELSNHLMKHLEYPTLPLSKEAKKKLLSYQWPGNVRELKSVLMQASFLADGNEIQAEDLDFEIEYEQDKPFLQEEKDPLTSLVHSEKEVIRRTLEYVSWNISKAATILKISRNTLYLKIKKYHLQQ</sequence>
<proteinExistence type="predicted"/>
<dbReference type="PANTHER" id="PTHR32071">
    <property type="entry name" value="TRANSCRIPTIONAL REGULATORY PROTEIN"/>
    <property type="match status" value="1"/>
</dbReference>
<dbReference type="InterPro" id="IPR027417">
    <property type="entry name" value="P-loop_NTPase"/>
</dbReference>
<evidence type="ECO:0000256" key="4">
    <source>
        <dbReference type="ARBA" id="ARBA00023163"/>
    </source>
</evidence>
<dbReference type="InterPro" id="IPR025662">
    <property type="entry name" value="Sigma_54_int_dom_ATP-bd_1"/>
</dbReference>
<dbReference type="CDD" id="cd00009">
    <property type="entry name" value="AAA"/>
    <property type="match status" value="1"/>
</dbReference>
<comment type="caution">
    <text evidence="6">The sequence shown here is derived from an EMBL/GenBank/DDBJ whole genome shotgun (WGS) entry which is preliminary data.</text>
</comment>
<evidence type="ECO:0000256" key="1">
    <source>
        <dbReference type="ARBA" id="ARBA00022741"/>
    </source>
</evidence>
<dbReference type="InterPro" id="IPR002078">
    <property type="entry name" value="Sigma_54_int"/>
</dbReference>
<organism evidence="6 7">
    <name type="scientific">Robertmurraya beringensis</name>
    <dbReference type="NCBI Taxonomy" id="641660"/>
    <lineage>
        <taxon>Bacteria</taxon>
        <taxon>Bacillati</taxon>
        <taxon>Bacillota</taxon>
        <taxon>Bacilli</taxon>
        <taxon>Bacillales</taxon>
        <taxon>Bacillaceae</taxon>
        <taxon>Robertmurraya</taxon>
    </lineage>
</organism>
<accession>A0ABV6KQ60</accession>
<dbReference type="PRINTS" id="PR01590">
    <property type="entry name" value="HTHFIS"/>
</dbReference>
<reference evidence="6 7" key="1">
    <citation type="submission" date="2024-09" db="EMBL/GenBank/DDBJ databases">
        <authorList>
            <person name="Sun Q."/>
            <person name="Mori K."/>
        </authorList>
    </citation>
    <scope>NUCLEOTIDE SEQUENCE [LARGE SCALE GENOMIC DNA]</scope>
    <source>
        <strain evidence="6 7">CGMCC 1.9126</strain>
    </source>
</reference>
<dbReference type="PROSITE" id="PS00675">
    <property type="entry name" value="SIGMA54_INTERACT_1"/>
    <property type="match status" value="1"/>
</dbReference>
<dbReference type="SMART" id="SM00382">
    <property type="entry name" value="AAA"/>
    <property type="match status" value="1"/>
</dbReference>
<keyword evidence="1" id="KW-0547">Nucleotide-binding</keyword>
<dbReference type="PROSITE" id="PS50045">
    <property type="entry name" value="SIGMA54_INTERACT_4"/>
    <property type="match status" value="1"/>
</dbReference>
<evidence type="ECO:0000256" key="2">
    <source>
        <dbReference type="ARBA" id="ARBA00022840"/>
    </source>
</evidence>
<dbReference type="PROSITE" id="PS00676">
    <property type="entry name" value="SIGMA54_INTERACT_2"/>
    <property type="match status" value="1"/>
</dbReference>
<dbReference type="InterPro" id="IPR058031">
    <property type="entry name" value="AAA_lid_NorR"/>
</dbReference>
<dbReference type="Pfam" id="PF02954">
    <property type="entry name" value="HTH_8"/>
    <property type="match status" value="1"/>
</dbReference>
<evidence type="ECO:0000313" key="7">
    <source>
        <dbReference type="Proteomes" id="UP001589738"/>
    </source>
</evidence>
<dbReference type="Proteomes" id="UP001589738">
    <property type="component" value="Unassembled WGS sequence"/>
</dbReference>
<dbReference type="EMBL" id="JBHLUU010000027">
    <property type="protein sequence ID" value="MFC0475440.1"/>
    <property type="molecule type" value="Genomic_DNA"/>
</dbReference>
<dbReference type="InterPro" id="IPR003593">
    <property type="entry name" value="AAA+_ATPase"/>
</dbReference>
<keyword evidence="3" id="KW-0805">Transcription regulation</keyword>
<evidence type="ECO:0000256" key="3">
    <source>
        <dbReference type="ARBA" id="ARBA00023015"/>
    </source>
</evidence>
<dbReference type="Gene3D" id="1.10.10.60">
    <property type="entry name" value="Homeodomain-like"/>
    <property type="match status" value="1"/>
</dbReference>
<evidence type="ECO:0000313" key="6">
    <source>
        <dbReference type="EMBL" id="MFC0475440.1"/>
    </source>
</evidence>
<dbReference type="Gene3D" id="3.30.450.40">
    <property type="match status" value="1"/>
</dbReference>
<dbReference type="SUPFAM" id="SSF46689">
    <property type="entry name" value="Homeodomain-like"/>
    <property type="match status" value="1"/>
</dbReference>
<dbReference type="Pfam" id="PF25601">
    <property type="entry name" value="AAA_lid_14"/>
    <property type="match status" value="1"/>
</dbReference>
<dbReference type="Gene3D" id="3.40.50.300">
    <property type="entry name" value="P-loop containing nucleotide triphosphate hydrolases"/>
    <property type="match status" value="1"/>
</dbReference>
<protein>
    <submittedName>
        <fullName evidence="6">Sigma-54-dependent Fis family transcriptional regulator</fullName>
    </submittedName>
</protein>
<dbReference type="InterPro" id="IPR009057">
    <property type="entry name" value="Homeodomain-like_sf"/>
</dbReference>
<dbReference type="InterPro" id="IPR025943">
    <property type="entry name" value="Sigma_54_int_dom_ATP-bd_2"/>
</dbReference>
<feature type="domain" description="Sigma-54 factor interaction" evidence="5">
    <location>
        <begin position="284"/>
        <end position="509"/>
    </location>
</feature>
<keyword evidence="7" id="KW-1185">Reference proteome</keyword>
<evidence type="ECO:0000259" key="5">
    <source>
        <dbReference type="PROSITE" id="PS50045"/>
    </source>
</evidence>
<dbReference type="Gene3D" id="1.10.8.60">
    <property type="match status" value="1"/>
</dbReference>
<dbReference type="SUPFAM" id="SSF52540">
    <property type="entry name" value="P-loop containing nucleoside triphosphate hydrolases"/>
    <property type="match status" value="1"/>
</dbReference>
<keyword evidence="4" id="KW-0804">Transcription</keyword>
<dbReference type="PANTHER" id="PTHR32071:SF57">
    <property type="entry name" value="C4-DICARBOXYLATE TRANSPORT TRANSCRIPTIONAL REGULATORY PROTEIN DCTD"/>
    <property type="match status" value="1"/>
</dbReference>
<gene>
    <name evidence="6" type="ORF">ACFFHF_09280</name>
</gene>